<protein>
    <recommendedName>
        <fullName evidence="5">Short-chain dehydrogenase</fullName>
    </recommendedName>
</protein>
<evidence type="ECO:0008006" key="5">
    <source>
        <dbReference type="Google" id="ProtNLM"/>
    </source>
</evidence>
<evidence type="ECO:0000313" key="3">
    <source>
        <dbReference type="EMBL" id="PDV98235.1"/>
    </source>
</evidence>
<dbReference type="GO" id="GO:0016020">
    <property type="term" value="C:membrane"/>
    <property type="evidence" value="ECO:0007669"/>
    <property type="project" value="TreeGrafter"/>
</dbReference>
<dbReference type="Pfam" id="PF00106">
    <property type="entry name" value="adh_short"/>
    <property type="match status" value="1"/>
</dbReference>
<evidence type="ECO:0000256" key="1">
    <source>
        <dbReference type="ARBA" id="ARBA00006484"/>
    </source>
</evidence>
<reference evidence="3 4" key="1">
    <citation type="submission" date="2016-05" db="EMBL/GenBank/DDBJ databases">
        <authorList>
            <person name="Lavstsen T."/>
            <person name="Jespersen J.S."/>
        </authorList>
    </citation>
    <scope>NUCLEOTIDE SEQUENCE [LARGE SCALE GENOMIC DNA]</scope>
    <source>
        <strain evidence="3 4">B7-9</strain>
    </source>
</reference>
<dbReference type="Gene3D" id="3.40.50.720">
    <property type="entry name" value="NAD(P)-binding Rossmann-like Domain"/>
    <property type="match status" value="1"/>
</dbReference>
<gene>
    <name evidence="3" type="ORF">A9Q02_16470</name>
</gene>
<evidence type="ECO:0000313" key="4">
    <source>
        <dbReference type="Proteomes" id="UP000220922"/>
    </source>
</evidence>
<comment type="caution">
    <text evidence="3">The sequence shown here is derived from an EMBL/GenBank/DDBJ whole genome shotgun (WGS) entry which is preliminary data.</text>
</comment>
<keyword evidence="4" id="KW-1185">Reference proteome</keyword>
<dbReference type="Proteomes" id="UP000220922">
    <property type="component" value="Unassembled WGS sequence"/>
</dbReference>
<accession>A0A2H3KK11</accession>
<dbReference type="AlphaFoldDB" id="A0A2H3KK11"/>
<evidence type="ECO:0000256" key="2">
    <source>
        <dbReference type="ARBA" id="ARBA00023002"/>
    </source>
</evidence>
<dbReference type="InterPro" id="IPR002347">
    <property type="entry name" value="SDR_fam"/>
</dbReference>
<dbReference type="SUPFAM" id="SSF51735">
    <property type="entry name" value="NAD(P)-binding Rossmann-fold domains"/>
    <property type="match status" value="1"/>
</dbReference>
<organism evidence="3 4">
    <name type="scientific">Candidatus Chloroploca asiatica</name>
    <dbReference type="NCBI Taxonomy" id="1506545"/>
    <lineage>
        <taxon>Bacteria</taxon>
        <taxon>Bacillati</taxon>
        <taxon>Chloroflexota</taxon>
        <taxon>Chloroflexia</taxon>
        <taxon>Chloroflexales</taxon>
        <taxon>Chloroflexineae</taxon>
        <taxon>Oscillochloridaceae</taxon>
        <taxon>Candidatus Chloroploca</taxon>
    </lineage>
</organism>
<dbReference type="PRINTS" id="PR00081">
    <property type="entry name" value="GDHRDH"/>
</dbReference>
<sequence>MRQLNQQTAIITGASRGIGRALALALGRAGAQLVLIARSSANLHSVAAELKLIIDASGTLGQVVIASHHPLEALPMNVMHVCELHRCM</sequence>
<proteinExistence type="inferred from homology"/>
<dbReference type="PANTHER" id="PTHR44196:SF1">
    <property type="entry name" value="DEHYDROGENASE_REDUCTASE SDR FAMILY MEMBER 7B"/>
    <property type="match status" value="1"/>
</dbReference>
<dbReference type="InterPro" id="IPR036291">
    <property type="entry name" value="NAD(P)-bd_dom_sf"/>
</dbReference>
<dbReference type="EMBL" id="LYXE01000109">
    <property type="protein sequence ID" value="PDV98235.1"/>
    <property type="molecule type" value="Genomic_DNA"/>
</dbReference>
<keyword evidence="2" id="KW-0560">Oxidoreductase</keyword>
<name>A0A2H3KK11_9CHLR</name>
<comment type="similarity">
    <text evidence="1">Belongs to the short-chain dehydrogenases/reductases (SDR) family.</text>
</comment>
<dbReference type="PANTHER" id="PTHR44196">
    <property type="entry name" value="DEHYDROGENASE/REDUCTASE SDR FAMILY MEMBER 7B"/>
    <property type="match status" value="1"/>
</dbReference>
<dbReference type="GO" id="GO:0016491">
    <property type="term" value="F:oxidoreductase activity"/>
    <property type="evidence" value="ECO:0007669"/>
    <property type="project" value="UniProtKB-KW"/>
</dbReference>